<feature type="signal peptide" evidence="2">
    <location>
        <begin position="1"/>
        <end position="24"/>
    </location>
</feature>
<name>A0A9D0Z8W7_9FIRM</name>
<protein>
    <submittedName>
        <fullName evidence="3">YhcN/YlaJ family sporulation lipoprotein</fullName>
    </submittedName>
</protein>
<sequence length="190" mass="19770">MLFMLSALLALGLAGCASETTPQASPSPMMTTAAPATQAPTTAPTVAPTIAPEQTASSMMSTGAPSSPSAAGMASEMTDEDAMTVAEAVSTEVARLSEIDKATTVVVGDTALIGVSFDAQYQGEMTTRIKDMVADRAKTADARIQNVWVTADPDLLERVQALWDKRDGGSAVADITDEFQEIVNRLMPQG</sequence>
<keyword evidence="2" id="KW-0732">Signal</keyword>
<comment type="caution">
    <text evidence="3">The sequence shown here is derived from an EMBL/GenBank/DDBJ whole genome shotgun (WGS) entry which is preliminary data.</text>
</comment>
<evidence type="ECO:0000256" key="2">
    <source>
        <dbReference type="SAM" id="SignalP"/>
    </source>
</evidence>
<organism evidence="3 4">
    <name type="scientific">Candidatus Onthenecus intestinigallinarum</name>
    <dbReference type="NCBI Taxonomy" id="2840875"/>
    <lineage>
        <taxon>Bacteria</taxon>
        <taxon>Bacillati</taxon>
        <taxon>Bacillota</taxon>
        <taxon>Clostridia</taxon>
        <taxon>Eubacteriales</taxon>
        <taxon>Candidatus Onthenecus</taxon>
    </lineage>
</organism>
<evidence type="ECO:0000313" key="4">
    <source>
        <dbReference type="Proteomes" id="UP000886887"/>
    </source>
</evidence>
<proteinExistence type="predicted"/>
<dbReference type="InterPro" id="IPR014247">
    <property type="entry name" value="Spore_lipoprot_YhcN/YlaJ"/>
</dbReference>
<gene>
    <name evidence="3" type="ORF">IAB73_02190</name>
</gene>
<dbReference type="Proteomes" id="UP000886887">
    <property type="component" value="Unassembled WGS sequence"/>
</dbReference>
<dbReference type="GO" id="GO:0030435">
    <property type="term" value="P:sporulation resulting in formation of a cellular spore"/>
    <property type="evidence" value="ECO:0007669"/>
    <property type="project" value="InterPro"/>
</dbReference>
<dbReference type="InterPro" id="IPR019076">
    <property type="entry name" value="Spore_lipoprot_YhcN/YlaJ-like"/>
</dbReference>
<dbReference type="NCBIfam" id="TIGR02898">
    <property type="entry name" value="spore_YhcN_YlaJ"/>
    <property type="match status" value="1"/>
</dbReference>
<dbReference type="EMBL" id="DVFJ01000006">
    <property type="protein sequence ID" value="HIQ71005.1"/>
    <property type="molecule type" value="Genomic_DNA"/>
</dbReference>
<dbReference type="Pfam" id="PF09580">
    <property type="entry name" value="Spore_YhcN_YlaJ"/>
    <property type="match status" value="1"/>
</dbReference>
<evidence type="ECO:0000256" key="1">
    <source>
        <dbReference type="SAM" id="MobiDB-lite"/>
    </source>
</evidence>
<evidence type="ECO:0000313" key="3">
    <source>
        <dbReference type="EMBL" id="HIQ71005.1"/>
    </source>
</evidence>
<keyword evidence="3" id="KW-0449">Lipoprotein</keyword>
<accession>A0A9D0Z8W7</accession>
<feature type="chain" id="PRO_5039614054" evidence="2">
    <location>
        <begin position="25"/>
        <end position="190"/>
    </location>
</feature>
<dbReference type="AlphaFoldDB" id="A0A9D0Z8W7"/>
<feature type="region of interest" description="Disordered" evidence="1">
    <location>
        <begin position="18"/>
        <end position="44"/>
    </location>
</feature>
<reference evidence="3" key="2">
    <citation type="journal article" date="2021" name="PeerJ">
        <title>Extensive microbial diversity within the chicken gut microbiome revealed by metagenomics and culture.</title>
        <authorList>
            <person name="Gilroy R."/>
            <person name="Ravi A."/>
            <person name="Getino M."/>
            <person name="Pursley I."/>
            <person name="Horton D.L."/>
            <person name="Alikhan N.F."/>
            <person name="Baker D."/>
            <person name="Gharbi K."/>
            <person name="Hall N."/>
            <person name="Watson M."/>
            <person name="Adriaenssens E.M."/>
            <person name="Foster-Nyarko E."/>
            <person name="Jarju S."/>
            <person name="Secka A."/>
            <person name="Antonio M."/>
            <person name="Oren A."/>
            <person name="Chaudhuri R.R."/>
            <person name="La Ragione R."/>
            <person name="Hildebrand F."/>
            <person name="Pallen M.J."/>
        </authorList>
    </citation>
    <scope>NUCLEOTIDE SEQUENCE</scope>
    <source>
        <strain evidence="3">ChiSxjej2B14-6234</strain>
    </source>
</reference>
<reference evidence="3" key="1">
    <citation type="submission" date="2020-10" db="EMBL/GenBank/DDBJ databases">
        <authorList>
            <person name="Gilroy R."/>
        </authorList>
    </citation>
    <scope>NUCLEOTIDE SEQUENCE</scope>
    <source>
        <strain evidence="3">ChiSxjej2B14-6234</strain>
    </source>
</reference>